<organism evidence="1 2">
    <name type="scientific">Providencia alcalifaciens DSM 30120</name>
    <dbReference type="NCBI Taxonomy" id="520999"/>
    <lineage>
        <taxon>Bacteria</taxon>
        <taxon>Pseudomonadati</taxon>
        <taxon>Pseudomonadota</taxon>
        <taxon>Gammaproteobacteria</taxon>
        <taxon>Enterobacterales</taxon>
        <taxon>Morganellaceae</taxon>
        <taxon>Providencia</taxon>
    </lineage>
</organism>
<protein>
    <submittedName>
        <fullName evidence="1">Uncharacterized protein</fullName>
    </submittedName>
</protein>
<accession>B6XJI9</accession>
<evidence type="ECO:0000313" key="1">
    <source>
        <dbReference type="EMBL" id="EEB44437.1"/>
    </source>
</evidence>
<comment type="caution">
    <text evidence="1">The sequence shown here is derived from an EMBL/GenBank/DDBJ whole genome shotgun (WGS) entry which is preliminary data.</text>
</comment>
<evidence type="ECO:0000313" key="2">
    <source>
        <dbReference type="Proteomes" id="UP000003729"/>
    </source>
</evidence>
<reference evidence="1 2" key="2">
    <citation type="submission" date="2008-10" db="EMBL/GenBank/DDBJ databases">
        <authorList>
            <person name="Fulton L."/>
            <person name="Clifton S."/>
            <person name="Fulton B."/>
            <person name="Xu J."/>
            <person name="Minx P."/>
            <person name="Pepin K.H."/>
            <person name="Johnson M."/>
            <person name="Bhonagiri V."/>
            <person name="Nash W.E."/>
            <person name="Mardis E.R."/>
            <person name="Wilson R.K."/>
        </authorList>
    </citation>
    <scope>NUCLEOTIDE SEQUENCE [LARGE SCALE GENOMIC DNA]</scope>
    <source>
        <strain evidence="1 2">DSM 30120</strain>
    </source>
</reference>
<proteinExistence type="predicted"/>
<dbReference type="AlphaFoldDB" id="B6XJI9"/>
<name>B6XJI9_9GAMM</name>
<sequence length="44" mass="5247">MIYLFIFKFDGMAQSLVAFWLSYYNNKDNKYQKRDVYGVVITVG</sequence>
<gene>
    <name evidence="1" type="ORF">PROVALCAL_03546</name>
</gene>
<reference evidence="1 2" key="1">
    <citation type="submission" date="2008-10" db="EMBL/GenBank/DDBJ databases">
        <title>Draft genome sequence of Providencia alcalifaciens (DSM 30120).</title>
        <authorList>
            <person name="Sudarsanam P."/>
            <person name="Ley R."/>
            <person name="Guruge J."/>
            <person name="Turnbaugh P.J."/>
            <person name="Mahowald M."/>
            <person name="Liep D."/>
            <person name="Gordon J."/>
        </authorList>
    </citation>
    <scope>NUCLEOTIDE SEQUENCE [LARGE SCALE GENOMIC DNA]</scope>
    <source>
        <strain evidence="1 2">DSM 30120</strain>
    </source>
</reference>
<dbReference type="Proteomes" id="UP000003729">
    <property type="component" value="Unassembled WGS sequence"/>
</dbReference>
<dbReference type="EMBL" id="ABXW01000068">
    <property type="protein sequence ID" value="EEB44437.1"/>
    <property type="molecule type" value="Genomic_DNA"/>
</dbReference>